<name>A0AAU7P5I7_9XANT</name>
<dbReference type="PANTHER" id="PTHR38590">
    <property type="entry name" value="BLL0828 PROTEIN"/>
    <property type="match status" value="1"/>
</dbReference>
<reference evidence="2" key="1">
    <citation type="submission" date="2024-02" db="EMBL/GenBank/DDBJ databases">
        <title>Complete genome sequence of Xanthomonas sp. 10-10.</title>
        <authorList>
            <person name="Biessy A."/>
            <person name="Ciotola M."/>
            <person name="Cadieux M."/>
            <person name="Soufiane B."/>
            <person name="Laforest M."/>
            <person name="Filion M."/>
        </authorList>
    </citation>
    <scope>NUCLEOTIDE SEQUENCE</scope>
    <source>
        <strain evidence="2">10-10</strain>
    </source>
</reference>
<evidence type="ECO:0000313" key="2">
    <source>
        <dbReference type="EMBL" id="XBS36956.1"/>
    </source>
</evidence>
<accession>A0AAU7P5I7</accession>
<dbReference type="RefSeq" id="WP_259152353.1">
    <property type="nucleotide sequence ID" value="NZ_CP144460.1"/>
</dbReference>
<dbReference type="EMBL" id="CP144460">
    <property type="protein sequence ID" value="XBS36956.1"/>
    <property type="molecule type" value="Genomic_DNA"/>
</dbReference>
<feature type="domain" description="DUF559" evidence="1">
    <location>
        <begin position="7"/>
        <end position="110"/>
    </location>
</feature>
<dbReference type="SUPFAM" id="SSF52980">
    <property type="entry name" value="Restriction endonuclease-like"/>
    <property type="match status" value="1"/>
</dbReference>
<evidence type="ECO:0000259" key="1">
    <source>
        <dbReference type="Pfam" id="PF04480"/>
    </source>
</evidence>
<dbReference type="InterPro" id="IPR011335">
    <property type="entry name" value="Restrct_endonuc-II-like"/>
</dbReference>
<dbReference type="CDD" id="cd01038">
    <property type="entry name" value="Endonuclease_DUF559"/>
    <property type="match status" value="1"/>
</dbReference>
<proteinExistence type="predicted"/>
<organism evidence="2">
    <name type="scientific">Xanthomonas sp. 10-10</name>
    <dbReference type="NCBI Taxonomy" id="3115848"/>
    <lineage>
        <taxon>Bacteria</taxon>
        <taxon>Pseudomonadati</taxon>
        <taxon>Pseudomonadota</taxon>
        <taxon>Gammaproteobacteria</taxon>
        <taxon>Lysobacterales</taxon>
        <taxon>Lysobacteraceae</taxon>
        <taxon>Xanthomonas</taxon>
    </lineage>
</organism>
<dbReference type="InterPro" id="IPR047216">
    <property type="entry name" value="Endonuclease_DUF559_bact"/>
</dbReference>
<dbReference type="PANTHER" id="PTHR38590:SF1">
    <property type="entry name" value="BLL0828 PROTEIN"/>
    <property type="match status" value="1"/>
</dbReference>
<dbReference type="AlphaFoldDB" id="A0AAU7P5I7"/>
<dbReference type="Pfam" id="PF04480">
    <property type="entry name" value="DUF559"/>
    <property type="match status" value="1"/>
</dbReference>
<protein>
    <submittedName>
        <fullName evidence="2">DUF559 domain-containing protein</fullName>
    </submittedName>
</protein>
<sequence>MRHAAKTGFAKHLRREMTAAEHALWYRLRDRRLLGFKFRRQFPIGPYIVDFVCLAQALIVEIDGSQHLLPRADAARDVFLHRRGFQLLRFWNNEVLVRTDAVCDAIAQRLGVARFSLPPSGVR</sequence>
<dbReference type="Gene3D" id="3.40.960.10">
    <property type="entry name" value="VSR Endonuclease"/>
    <property type="match status" value="1"/>
</dbReference>
<dbReference type="InterPro" id="IPR007569">
    <property type="entry name" value="DUF559"/>
</dbReference>
<gene>
    <name evidence="2" type="ORF">VZ068_16015</name>
</gene>